<dbReference type="InterPro" id="IPR037104">
    <property type="entry name" value="Annexin_sf"/>
</dbReference>
<dbReference type="GO" id="GO:0005737">
    <property type="term" value="C:cytoplasm"/>
    <property type="evidence" value="ECO:0007669"/>
    <property type="project" value="TreeGrafter"/>
</dbReference>
<proteinExistence type="inferred from homology"/>
<feature type="region of interest" description="Disordered" evidence="4">
    <location>
        <begin position="571"/>
        <end position="687"/>
    </location>
</feature>
<dbReference type="EMBL" id="KQ965797">
    <property type="protein sequence ID" value="KXS11756.1"/>
    <property type="molecule type" value="Genomic_DNA"/>
</dbReference>
<protein>
    <submittedName>
        <fullName evidence="6">Carbohydrate-binding module family 48 protein</fullName>
    </submittedName>
</protein>
<dbReference type="GO" id="GO:0005509">
    <property type="term" value="F:calcium ion binding"/>
    <property type="evidence" value="ECO:0007669"/>
    <property type="project" value="InterPro"/>
</dbReference>
<dbReference type="SUPFAM" id="SSF81296">
    <property type="entry name" value="E set domains"/>
    <property type="match status" value="2"/>
</dbReference>
<feature type="region of interest" description="Disordered" evidence="4">
    <location>
        <begin position="1120"/>
        <end position="1200"/>
    </location>
</feature>
<dbReference type="PROSITE" id="PS51897">
    <property type="entry name" value="ANNEXIN_2"/>
    <property type="match status" value="2"/>
</dbReference>
<feature type="compositionally biased region" description="Polar residues" evidence="4">
    <location>
        <begin position="1042"/>
        <end position="1056"/>
    </location>
</feature>
<feature type="compositionally biased region" description="Low complexity" evidence="4">
    <location>
        <begin position="1177"/>
        <end position="1191"/>
    </location>
</feature>
<dbReference type="PANTHER" id="PTHR10502">
    <property type="entry name" value="ANNEXIN"/>
    <property type="match status" value="1"/>
</dbReference>
<feature type="compositionally biased region" description="Low complexity" evidence="4">
    <location>
        <begin position="823"/>
        <end position="832"/>
    </location>
</feature>
<dbReference type="CDD" id="cd02859">
    <property type="entry name" value="E_set_AMPKbeta_like_N"/>
    <property type="match status" value="2"/>
</dbReference>
<comment type="similarity">
    <text evidence="1">Belongs to the annexin family.</text>
</comment>
<feature type="compositionally biased region" description="Basic residues" evidence="4">
    <location>
        <begin position="630"/>
        <end position="643"/>
    </location>
</feature>
<feature type="domain" description="AMP-activated protein kinase glycogen-binding" evidence="5">
    <location>
        <begin position="24"/>
        <end position="97"/>
    </location>
</feature>
<evidence type="ECO:0000313" key="6">
    <source>
        <dbReference type="EMBL" id="KXS11756.1"/>
    </source>
</evidence>
<dbReference type="GO" id="GO:0005886">
    <property type="term" value="C:plasma membrane"/>
    <property type="evidence" value="ECO:0007669"/>
    <property type="project" value="TreeGrafter"/>
</dbReference>
<feature type="compositionally biased region" description="Polar residues" evidence="4">
    <location>
        <begin position="921"/>
        <end position="933"/>
    </location>
</feature>
<feature type="region of interest" description="Disordered" evidence="4">
    <location>
        <begin position="532"/>
        <end position="559"/>
    </location>
</feature>
<dbReference type="Gene3D" id="1.10.220.10">
    <property type="entry name" value="Annexin"/>
    <property type="match status" value="3"/>
</dbReference>
<feature type="compositionally biased region" description="Polar residues" evidence="4">
    <location>
        <begin position="812"/>
        <end position="822"/>
    </location>
</feature>
<evidence type="ECO:0000256" key="4">
    <source>
        <dbReference type="SAM" id="MobiDB-lite"/>
    </source>
</evidence>
<dbReference type="SMART" id="SM00335">
    <property type="entry name" value="ANX"/>
    <property type="match status" value="3"/>
</dbReference>
<evidence type="ECO:0000259" key="5">
    <source>
        <dbReference type="Pfam" id="PF16561"/>
    </source>
</evidence>
<dbReference type="InterPro" id="IPR014756">
    <property type="entry name" value="Ig_E-set"/>
</dbReference>
<feature type="region of interest" description="Disordered" evidence="4">
    <location>
        <begin position="804"/>
        <end position="832"/>
    </location>
</feature>
<dbReference type="Pfam" id="PF16561">
    <property type="entry name" value="AMPK1_CBM"/>
    <property type="match status" value="2"/>
</dbReference>
<evidence type="ECO:0000313" key="7">
    <source>
        <dbReference type="Proteomes" id="UP000070544"/>
    </source>
</evidence>
<evidence type="ECO:0000256" key="1">
    <source>
        <dbReference type="ARBA" id="ARBA00007831"/>
    </source>
</evidence>
<dbReference type="STRING" id="1344416.A0A139A4N5"/>
<dbReference type="PRINTS" id="PR00196">
    <property type="entry name" value="ANNEXIN"/>
</dbReference>
<dbReference type="GO" id="GO:0005634">
    <property type="term" value="C:nucleus"/>
    <property type="evidence" value="ECO:0007669"/>
    <property type="project" value="TreeGrafter"/>
</dbReference>
<feature type="compositionally biased region" description="Polar residues" evidence="4">
    <location>
        <begin position="962"/>
        <end position="976"/>
    </location>
</feature>
<dbReference type="Proteomes" id="UP000070544">
    <property type="component" value="Unassembled WGS sequence"/>
</dbReference>
<dbReference type="InterPro" id="IPR013783">
    <property type="entry name" value="Ig-like_fold"/>
</dbReference>
<keyword evidence="3" id="KW-0041">Annexin</keyword>
<dbReference type="InterPro" id="IPR032640">
    <property type="entry name" value="AMPK1_CBM"/>
</dbReference>
<organism evidence="6 7">
    <name type="scientific">Gonapodya prolifera (strain JEL478)</name>
    <name type="common">Monoblepharis prolifera</name>
    <dbReference type="NCBI Taxonomy" id="1344416"/>
    <lineage>
        <taxon>Eukaryota</taxon>
        <taxon>Fungi</taxon>
        <taxon>Fungi incertae sedis</taxon>
        <taxon>Chytridiomycota</taxon>
        <taxon>Chytridiomycota incertae sedis</taxon>
        <taxon>Monoblepharidomycetes</taxon>
        <taxon>Monoblepharidales</taxon>
        <taxon>Gonapodyaceae</taxon>
        <taxon>Gonapodya</taxon>
    </lineage>
</organism>
<dbReference type="InterPro" id="IPR001464">
    <property type="entry name" value="Annexin"/>
</dbReference>
<feature type="compositionally biased region" description="Basic and acidic residues" evidence="4">
    <location>
        <begin position="934"/>
        <end position="947"/>
    </location>
</feature>
<sequence>MASFHHRHMQHEFIFEPKGHGLPAEVTLTGTMDRWQRSLRMERALDDRMGLVFKTKVPVPLGSRLEYKFIIDGDWQVDYTKPVVPAAFGGLNNLLETPFTADPADIAPESFTHTFVYAPPFDALKVVVTGWFDQWSESVTMEKRVFADRGPIFFTRVELPWGARIEYKYIADGQWLCDPKMPICTDPLTNQNNYVLTPPLHTPIDPVYLPPPATLALIDATPAPAPVTLSRKPSTATYPHDGRTITEVIPEPVHHARDVVHTEVIPPLPGPTIEEEDDDTHSVHSVVTYPAGYRVVARTPTPPPVHDEHDDHLGPSGHIEYMVAGTRPRTPPPPGGTVKPKQRVASQHAVGGKSTAVMKDAGAGAGAAPIVYAAPVTSSHKTAHPQHAPMKVVTEIIPPMVPPPARHQPALDDDVQSDTSDVTYPAAYRLVSRTPTPPLVVHDHDEYLGPSAHIEYMVAGTRPRTPPLADRNAQAHKHRSTPPHSNGQTLHSNSAVAVTYAAPVQKHSGKANAMASPPPQRVITEIIPPMVPPPPTTVSNAHSYGNRDDLEQKRTDSNRIARPVIVAQSSVRPENVERRSDSVSYPDRVGLGSRMPAPSNQVIPPEQVKLETPNPESSEEVVRPAASGIRRTHQFRSTKRRPSRASPQEPLSPRLAFGSTLQSPSEDGGIHHVPGQSTAPLRSHSTKSMVTYPVDSDEFKGLSRASSVASAPAPHSDDYLGPRDDIEYMVAGARPRTPPSVEDFHDSAGRDQEDITLYAPVRLTPPRTRTPPSVEDLYEGAGKKQEDATFHATMQPVPQTASLYTSPIPGSGVSNEEPTQPQSHSTVVLPPVVPSVPSKPSYLRSDSMSGLKIASGTSQGDAGYCDDGSLRTNVVAEKPIDIYSDTPTKSLIAVGSPGPLVHLTQAQAHAETSNIANHSSITNAGQNESLPSSEQEHMHGLPYDEHSGSATTLASGAMLGSVPSSQKFENGSSFAESSIAGKADGNHIGQQHDNETSVLGPTYPARYHETVELQSDQMAPLQEPQTASSLDYATLLIPSYPESGTQSAASTSSNSKPLPEPVGKHPLPTAVKSTSNGITAPADAQAVVEAAQLPPPALHEPRDRSLSPSRTAKLDYTLTPHGFQSEPWHGGAGKLKSASPIAEGQRPIPPIRTSSRRPPPSSSRSPSPTKSVDSTRTSESQATSKTAASTSRPQDATAHHNAEHQAYFALARQLHEGIERRENIKAVQALTFLPPDELYLLAKAFTGTYQSSINAYVRPPRVSGMFGKVLESLTYTPLEHEVRCLHDALYGGWGFDKDTLVDILIGKSNDEIEALKEMYQRTYKKSLVAKVLKDTSNLGYLFGKVLEGRRQRGTADVMADVEALYIAGEAKLGTDERVFIDILTSRSSSHLKLVFEAYERTHGKSFLHVVESEFGAMELSFSLSAAMRRLVKSVTYEKEDFVAEDFYDSMKGLGHKEEKLSRLAVVYRAPQPIMKTIKTVFYRRYKRTLAAWIEDETSGDYRAALHACIGYSPGVVRVGVPVAQ</sequence>
<reference evidence="6 7" key="1">
    <citation type="journal article" date="2015" name="Genome Biol. Evol.">
        <title>Phylogenomic analyses indicate that early fungi evolved digesting cell walls of algal ancestors of land plants.</title>
        <authorList>
            <person name="Chang Y."/>
            <person name="Wang S."/>
            <person name="Sekimoto S."/>
            <person name="Aerts A.L."/>
            <person name="Choi C."/>
            <person name="Clum A."/>
            <person name="LaButti K.M."/>
            <person name="Lindquist E.A."/>
            <person name="Yee Ngan C."/>
            <person name="Ohm R.A."/>
            <person name="Salamov A.A."/>
            <person name="Grigoriev I.V."/>
            <person name="Spatafora J.W."/>
            <person name="Berbee M.L."/>
        </authorList>
    </citation>
    <scope>NUCLEOTIDE SEQUENCE [LARGE SCALE GENOMIC DNA]</scope>
    <source>
        <strain evidence="6 7">JEL478</strain>
    </source>
</reference>
<evidence type="ECO:0000256" key="3">
    <source>
        <dbReference type="ARBA" id="ARBA00023216"/>
    </source>
</evidence>
<feature type="region of interest" description="Disordered" evidence="4">
    <location>
        <begin position="464"/>
        <end position="490"/>
    </location>
</feature>
<accession>A0A139A4N5</accession>
<dbReference type="PANTHER" id="PTHR10502:SF102">
    <property type="entry name" value="ANNEXIN B11"/>
    <property type="match status" value="1"/>
</dbReference>
<keyword evidence="2" id="KW-0677">Repeat</keyword>
<feature type="region of interest" description="Disordered" evidence="4">
    <location>
        <begin position="921"/>
        <end position="1001"/>
    </location>
</feature>
<feature type="region of interest" description="Disordered" evidence="4">
    <location>
        <begin position="1041"/>
        <end position="1076"/>
    </location>
</feature>
<dbReference type="Gene3D" id="2.60.40.10">
    <property type="entry name" value="Immunoglobulins"/>
    <property type="match status" value="2"/>
</dbReference>
<feature type="domain" description="AMP-activated protein kinase glycogen-binding" evidence="5">
    <location>
        <begin position="124"/>
        <end position="196"/>
    </location>
</feature>
<keyword evidence="7" id="KW-1185">Reference proteome</keyword>
<gene>
    <name evidence="6" type="ORF">M427DRAFT_60349</name>
</gene>
<dbReference type="GO" id="GO:0012506">
    <property type="term" value="C:vesicle membrane"/>
    <property type="evidence" value="ECO:0007669"/>
    <property type="project" value="TreeGrafter"/>
</dbReference>
<dbReference type="InterPro" id="IPR018502">
    <property type="entry name" value="Annexin_repeat"/>
</dbReference>
<dbReference type="GO" id="GO:0005544">
    <property type="term" value="F:calcium-dependent phospholipid binding"/>
    <property type="evidence" value="ECO:0007669"/>
    <property type="project" value="InterPro"/>
</dbReference>
<dbReference type="SUPFAM" id="SSF47874">
    <property type="entry name" value="Annexin"/>
    <property type="match status" value="1"/>
</dbReference>
<dbReference type="OrthoDB" id="5873279at2759"/>
<feature type="compositionally biased region" description="Basic and acidic residues" evidence="4">
    <location>
        <begin position="545"/>
        <end position="559"/>
    </location>
</feature>
<dbReference type="Pfam" id="PF00191">
    <property type="entry name" value="Annexin"/>
    <property type="match status" value="3"/>
</dbReference>
<name>A0A139A4N5_GONPJ</name>
<dbReference type="GO" id="GO:0001786">
    <property type="term" value="F:phosphatidylserine binding"/>
    <property type="evidence" value="ECO:0007669"/>
    <property type="project" value="TreeGrafter"/>
</dbReference>
<evidence type="ECO:0000256" key="2">
    <source>
        <dbReference type="ARBA" id="ARBA00022737"/>
    </source>
</evidence>